<gene>
    <name evidence="11" type="ORF">CPAV1605_1228</name>
</gene>
<feature type="transmembrane region" description="Helical" evidence="9">
    <location>
        <begin position="21"/>
        <end position="42"/>
    </location>
</feature>
<evidence type="ECO:0000256" key="9">
    <source>
        <dbReference type="SAM" id="Phobius"/>
    </source>
</evidence>
<keyword evidence="6" id="KW-0460">Magnesium</keyword>
<evidence type="ECO:0000256" key="8">
    <source>
        <dbReference type="ARBA" id="ARBA00049473"/>
    </source>
</evidence>
<dbReference type="InterPro" id="IPR029061">
    <property type="entry name" value="THDP-binding"/>
</dbReference>
<comment type="cofactor">
    <cofactor evidence="2">
        <name>thiamine diphosphate</name>
        <dbReference type="ChEBI" id="CHEBI:58937"/>
    </cofactor>
</comment>
<dbReference type="SUPFAM" id="SSF52922">
    <property type="entry name" value="TK C-terminal domain-like"/>
    <property type="match status" value="1"/>
</dbReference>
<dbReference type="Pfam" id="PF02779">
    <property type="entry name" value="Transket_pyr"/>
    <property type="match status" value="1"/>
</dbReference>
<dbReference type="Gene3D" id="3.40.50.970">
    <property type="match status" value="2"/>
</dbReference>
<dbReference type="SMART" id="SM00861">
    <property type="entry name" value="Transket_pyr"/>
    <property type="match status" value="1"/>
</dbReference>
<dbReference type="AlphaFoldDB" id="A0A5E8CK91"/>
<dbReference type="GO" id="GO:0006098">
    <property type="term" value="P:pentose-phosphate shunt"/>
    <property type="evidence" value="ECO:0007669"/>
    <property type="project" value="TreeGrafter"/>
</dbReference>
<feature type="transmembrane region" description="Helical" evidence="9">
    <location>
        <begin position="390"/>
        <end position="414"/>
    </location>
</feature>
<comment type="similarity">
    <text evidence="3">Belongs to the transketolase family.</text>
</comment>
<feature type="domain" description="Transketolase-like pyrimidine-binding" evidence="10">
    <location>
        <begin position="334"/>
        <end position="497"/>
    </location>
</feature>
<dbReference type="PROSITE" id="PS00802">
    <property type="entry name" value="TRANSKETOLASE_2"/>
    <property type="match status" value="1"/>
</dbReference>
<dbReference type="CDD" id="cd07033">
    <property type="entry name" value="TPP_PYR_DXS_TK_like"/>
    <property type="match status" value="1"/>
</dbReference>
<keyword evidence="9" id="KW-0472">Membrane</keyword>
<dbReference type="PANTHER" id="PTHR43522">
    <property type="entry name" value="TRANSKETOLASE"/>
    <property type="match status" value="1"/>
</dbReference>
<evidence type="ECO:0000259" key="10">
    <source>
        <dbReference type="SMART" id="SM00861"/>
    </source>
</evidence>
<evidence type="ECO:0000256" key="7">
    <source>
        <dbReference type="ARBA" id="ARBA00023052"/>
    </source>
</evidence>
<evidence type="ECO:0000256" key="2">
    <source>
        <dbReference type="ARBA" id="ARBA00001964"/>
    </source>
</evidence>
<dbReference type="InterPro" id="IPR055152">
    <property type="entry name" value="Transketolase-like_C_2"/>
</dbReference>
<reference evidence="11" key="1">
    <citation type="submission" date="2019-09" db="EMBL/GenBank/DDBJ databases">
        <authorList>
            <person name="Needham M D."/>
        </authorList>
    </citation>
    <scope>NUCLEOTIDE SEQUENCE</scope>
</reference>
<dbReference type="InterPro" id="IPR033247">
    <property type="entry name" value="Transketolase_fam"/>
</dbReference>
<evidence type="ECO:0000256" key="4">
    <source>
        <dbReference type="ARBA" id="ARBA00022679"/>
    </source>
</evidence>
<dbReference type="GO" id="GO:0004802">
    <property type="term" value="F:transketolase activity"/>
    <property type="evidence" value="ECO:0007669"/>
    <property type="project" value="UniProtKB-EC"/>
</dbReference>
<sequence length="858" mass="98380">MEEKIINLIRLISLMISRTHHGHIGSFLSSAPILYVLFFNIMKYNPNNPNLLSRDRFILSNGHAHLIYCVINYMVGGKITNSNLKNFNSIKNVVATHPHYNLKYGIETTTGPLGQGISNAVGMAIGFLRQKLISGNESPYVYCVVGDGCLMEGISYESMSLAGKLKLNNLILLYDSNNATIDGDLKYSTIENIKKRCESMDWAYFNIKNGNTDFSKIEKTIEYAKELNKPVLIEVKTNIAFKTSYHNSNAGHHPNKINLTDLEYYYKNLGINKDLTIENLDDLLTSSFDYNLQSFINKKKNDILKRASTLKDEFKIKKVIKPKFSYNKSIERYINLRDISGKIIQKLYNLDNIILGSADLSYSTFRLIPNNYKDLKQIPFGIREHAMAGIANGISTTGFIPIISTLLIFSSYLLPSLRLAALSKFHVIYIFCLDSVRDGSNGPTHCPVEQLTQLRSIPNVLVLRPGNYNEVVVAYELALKNKKGPTCICIANTDCPDFYNDPNQIKKGAYIVYQNCTDENLDKVILATGTEISLIHQTLLGNKIKNCRLVSFFSETIFELQDKNYKEKIIPANCTIIAIEAGHSSYWHKYATKIYSIDKFPDSGNGSELYSNLGFTEDKLNHFLFDLNKNKFNNIILSYSTSEQRRNIIDYINKNIDYTFIQEYLTSSAYFSLTTYYSLILHLDNQYIPNNDSKSFPRILYQDNKNPIICHSETIYNNLQKSKNIICQEPLTDYKHFELAFNIQAIEFPFIISKKNNELKFEIYKNQIVLNKLNSFIDYYLSNVVSKHPEIIYIKVAYKNDNDFKFLGCKIRKKAYNHLVTLYSKMKFNSAILCKDITQLDCIYNDNNFTINLIKSDF</sequence>
<comment type="catalytic activity">
    <reaction evidence="8">
        <text>D-sedoheptulose 7-phosphate + D-glyceraldehyde 3-phosphate = aldehydo-D-ribose 5-phosphate + D-xylulose 5-phosphate</text>
        <dbReference type="Rhea" id="RHEA:10508"/>
        <dbReference type="ChEBI" id="CHEBI:57483"/>
        <dbReference type="ChEBI" id="CHEBI:57737"/>
        <dbReference type="ChEBI" id="CHEBI:58273"/>
        <dbReference type="ChEBI" id="CHEBI:59776"/>
        <dbReference type="EC" id="2.2.1.1"/>
    </reaction>
</comment>
<feature type="transmembrane region" description="Helical" evidence="9">
    <location>
        <begin position="57"/>
        <end position="75"/>
    </location>
</feature>
<dbReference type="GO" id="GO:0005829">
    <property type="term" value="C:cytosol"/>
    <property type="evidence" value="ECO:0007669"/>
    <property type="project" value="TreeGrafter"/>
</dbReference>
<dbReference type="InterPro" id="IPR005474">
    <property type="entry name" value="Transketolase_N"/>
</dbReference>
<name>A0A5E8CK91_9ZZZZ</name>
<dbReference type="SUPFAM" id="SSF52518">
    <property type="entry name" value="Thiamin diphosphate-binding fold (THDP-binding)"/>
    <property type="match status" value="2"/>
</dbReference>
<evidence type="ECO:0000313" key="11">
    <source>
        <dbReference type="EMBL" id="VVU95477.1"/>
    </source>
</evidence>
<organism evidence="11">
    <name type="scientific">seawater metagenome</name>
    <dbReference type="NCBI Taxonomy" id="1561972"/>
    <lineage>
        <taxon>unclassified sequences</taxon>
        <taxon>metagenomes</taxon>
        <taxon>ecological metagenomes</taxon>
    </lineage>
</organism>
<dbReference type="GO" id="GO:0046872">
    <property type="term" value="F:metal ion binding"/>
    <property type="evidence" value="ECO:0007669"/>
    <property type="project" value="UniProtKB-KW"/>
</dbReference>
<dbReference type="Pfam" id="PF00456">
    <property type="entry name" value="Transketolase_N"/>
    <property type="match status" value="1"/>
</dbReference>
<proteinExistence type="inferred from homology"/>
<evidence type="ECO:0000256" key="1">
    <source>
        <dbReference type="ARBA" id="ARBA00001946"/>
    </source>
</evidence>
<dbReference type="InterPro" id="IPR020826">
    <property type="entry name" value="Transketolase_BS"/>
</dbReference>
<dbReference type="PANTHER" id="PTHR43522:SF2">
    <property type="entry name" value="TRANSKETOLASE 1-RELATED"/>
    <property type="match status" value="1"/>
</dbReference>
<evidence type="ECO:0000256" key="6">
    <source>
        <dbReference type="ARBA" id="ARBA00022842"/>
    </source>
</evidence>
<dbReference type="Pfam" id="PF22613">
    <property type="entry name" value="Transketolase_C_1"/>
    <property type="match status" value="1"/>
</dbReference>
<evidence type="ECO:0000256" key="5">
    <source>
        <dbReference type="ARBA" id="ARBA00022723"/>
    </source>
</evidence>
<keyword evidence="4" id="KW-0808">Transferase</keyword>
<dbReference type="InterPro" id="IPR005475">
    <property type="entry name" value="Transketolase-like_Pyr-bd"/>
</dbReference>
<dbReference type="InterPro" id="IPR009014">
    <property type="entry name" value="Transketo_C/PFOR_II"/>
</dbReference>
<dbReference type="Gene3D" id="3.40.50.920">
    <property type="match status" value="1"/>
</dbReference>
<protein>
    <submittedName>
        <fullName evidence="11">Transketolase, thiamine diphosphate binding domain</fullName>
    </submittedName>
</protein>
<accession>A0A5E8CK91</accession>
<keyword evidence="9" id="KW-0812">Transmembrane</keyword>
<keyword evidence="5" id="KW-0479">Metal-binding</keyword>
<keyword evidence="7" id="KW-0786">Thiamine pyrophosphate</keyword>
<comment type="cofactor">
    <cofactor evidence="1">
        <name>Mg(2+)</name>
        <dbReference type="ChEBI" id="CHEBI:18420"/>
    </cofactor>
</comment>
<keyword evidence="9" id="KW-1133">Transmembrane helix</keyword>
<dbReference type="EMBL" id="CABVLZ010000004">
    <property type="protein sequence ID" value="VVU95477.1"/>
    <property type="molecule type" value="Genomic_DNA"/>
</dbReference>
<evidence type="ECO:0000256" key="3">
    <source>
        <dbReference type="ARBA" id="ARBA00007131"/>
    </source>
</evidence>